<reference evidence="2" key="1">
    <citation type="submission" date="2018-12" db="EMBL/GenBank/DDBJ databases">
        <title>Genome sequence of Peanibacillus sp.</title>
        <authorList>
            <person name="Subramani G."/>
            <person name="Srinivasan S."/>
            <person name="Kim M.K."/>
        </authorList>
    </citation>
    <scope>NUCLEOTIDE SEQUENCE [LARGE SCALE GENOMIC DNA]</scope>
    <source>
        <strain evidence="2">18JY67-1</strain>
    </source>
</reference>
<dbReference type="EMBL" id="CP034437">
    <property type="protein sequence ID" value="AZN42673.1"/>
    <property type="molecule type" value="Genomic_DNA"/>
</dbReference>
<evidence type="ECO:0000313" key="1">
    <source>
        <dbReference type="EMBL" id="AZN42673.1"/>
    </source>
</evidence>
<dbReference type="RefSeq" id="WP_126018604.1">
    <property type="nucleotide sequence ID" value="NZ_CP034437.1"/>
</dbReference>
<protein>
    <recommendedName>
        <fullName evidence="3">Spore coat protein</fullName>
    </recommendedName>
</protein>
<accession>A0A3Q8X867</accession>
<gene>
    <name evidence="1" type="ORF">EJC50_25510</name>
</gene>
<evidence type="ECO:0000313" key="2">
    <source>
        <dbReference type="Proteomes" id="UP000272528"/>
    </source>
</evidence>
<sequence>MNQSADSMTAKELEYIADSMSNEDLLLKQCVVASATVQNPQIKQTVNQMMNKHTQHYQTLLTMMEQHKPTAPTQPQQ</sequence>
<proteinExistence type="predicted"/>
<dbReference type="OrthoDB" id="2382349at2"/>
<dbReference type="Proteomes" id="UP000272528">
    <property type="component" value="Chromosome"/>
</dbReference>
<keyword evidence="2" id="KW-1185">Reference proteome</keyword>
<evidence type="ECO:0008006" key="3">
    <source>
        <dbReference type="Google" id="ProtNLM"/>
    </source>
</evidence>
<name>A0A3Q8X867_9BACL</name>
<organism evidence="1 2">
    <name type="scientific">Paenibacillus albus</name>
    <dbReference type="NCBI Taxonomy" id="2495582"/>
    <lineage>
        <taxon>Bacteria</taxon>
        <taxon>Bacillati</taxon>
        <taxon>Bacillota</taxon>
        <taxon>Bacilli</taxon>
        <taxon>Bacillales</taxon>
        <taxon>Paenibacillaceae</taxon>
        <taxon>Paenibacillus</taxon>
    </lineage>
</organism>
<dbReference type="KEGG" id="palb:EJC50_25510"/>
<dbReference type="AlphaFoldDB" id="A0A3Q8X867"/>